<evidence type="ECO:0008006" key="3">
    <source>
        <dbReference type="Google" id="ProtNLM"/>
    </source>
</evidence>
<comment type="caution">
    <text evidence="1">The sequence shown here is derived from an EMBL/GenBank/DDBJ whole genome shotgun (WGS) entry which is preliminary data.</text>
</comment>
<name>A0A0F6A8F8_9GAMM</name>
<dbReference type="InterPro" id="IPR029058">
    <property type="entry name" value="AB_hydrolase_fold"/>
</dbReference>
<proteinExistence type="predicted"/>
<reference evidence="1 2" key="1">
    <citation type="journal article" date="2015" name="BMC Genomics">
        <title>Genome mining reveals unlocked bioactive potential of marine Gram-negative bacteria.</title>
        <authorList>
            <person name="Machado H."/>
            <person name="Sonnenschein E.C."/>
            <person name="Melchiorsen J."/>
            <person name="Gram L."/>
        </authorList>
    </citation>
    <scope>NUCLEOTIDE SEQUENCE [LARGE SCALE GENOMIC DNA]</scope>
    <source>
        <strain evidence="1 2">S4054</strain>
    </source>
</reference>
<dbReference type="EMBL" id="AUXW01000162">
    <property type="protein sequence ID" value="KKE82502.1"/>
    <property type="molecule type" value="Genomic_DNA"/>
</dbReference>
<sequence length="54" mass="6052">MVLRRGSNAKFYTAFSEFLADSGYGVLTYDNRGIDQSLYGEVDKHSATLQSWGQ</sequence>
<dbReference type="SUPFAM" id="SSF53474">
    <property type="entry name" value="alpha/beta-Hydrolases"/>
    <property type="match status" value="1"/>
</dbReference>
<organism evidence="1 2">
    <name type="scientific">Pseudoalteromonas luteoviolacea S4054</name>
    <dbReference type="NCBI Taxonomy" id="1129367"/>
    <lineage>
        <taxon>Bacteria</taxon>
        <taxon>Pseudomonadati</taxon>
        <taxon>Pseudomonadota</taxon>
        <taxon>Gammaproteobacteria</taxon>
        <taxon>Alteromonadales</taxon>
        <taxon>Pseudoalteromonadaceae</taxon>
        <taxon>Pseudoalteromonas</taxon>
    </lineage>
</organism>
<evidence type="ECO:0000313" key="1">
    <source>
        <dbReference type="EMBL" id="KKE82502.1"/>
    </source>
</evidence>
<dbReference type="Proteomes" id="UP000033434">
    <property type="component" value="Unassembled WGS sequence"/>
</dbReference>
<protein>
    <recommendedName>
        <fullName evidence="3">Serine aminopeptidase S33 domain-containing protein</fullName>
    </recommendedName>
</protein>
<dbReference type="AlphaFoldDB" id="A0A0F6A8F8"/>
<evidence type="ECO:0000313" key="2">
    <source>
        <dbReference type="Proteomes" id="UP000033434"/>
    </source>
</evidence>
<gene>
    <name evidence="1" type="ORF">N479_18010</name>
</gene>
<accession>A0A0F6A8F8</accession>